<feature type="region of interest" description="Disordered" evidence="1">
    <location>
        <begin position="1774"/>
        <end position="1860"/>
    </location>
</feature>
<dbReference type="InterPro" id="IPR024855">
    <property type="entry name" value="UNC79"/>
</dbReference>
<dbReference type="Pfam" id="PF14776">
    <property type="entry name" value="UNC-79"/>
    <property type="match status" value="3"/>
</dbReference>
<dbReference type="PANTHER" id="PTHR21696:SF2">
    <property type="entry name" value="PROTEIN UNC-79 HOMOLOG"/>
    <property type="match status" value="1"/>
</dbReference>
<feature type="region of interest" description="Disordered" evidence="1">
    <location>
        <begin position="1079"/>
        <end position="1109"/>
    </location>
</feature>
<feature type="region of interest" description="Disordered" evidence="1">
    <location>
        <begin position="1594"/>
        <end position="1614"/>
    </location>
</feature>
<name>A0A4E0RU23_FASHE</name>
<protein>
    <recommendedName>
        <fullName evidence="4">Protein unc-79</fullName>
    </recommendedName>
</protein>
<feature type="region of interest" description="Disordered" evidence="1">
    <location>
        <begin position="724"/>
        <end position="755"/>
    </location>
</feature>
<feature type="compositionally biased region" description="Low complexity" evidence="1">
    <location>
        <begin position="1832"/>
        <end position="1843"/>
    </location>
</feature>
<keyword evidence="3" id="KW-1185">Reference proteome</keyword>
<dbReference type="PANTHER" id="PTHR21696">
    <property type="entry name" value="PROTEIN UNC-79 HOMOLOG"/>
    <property type="match status" value="1"/>
</dbReference>
<feature type="region of interest" description="Disordered" evidence="1">
    <location>
        <begin position="1909"/>
        <end position="1933"/>
    </location>
</feature>
<accession>A0A4E0RU23</accession>
<feature type="compositionally biased region" description="Polar residues" evidence="1">
    <location>
        <begin position="1778"/>
        <end position="1788"/>
    </location>
</feature>
<feature type="compositionally biased region" description="Polar residues" evidence="1">
    <location>
        <begin position="834"/>
        <end position="843"/>
    </location>
</feature>
<proteinExistence type="predicted"/>
<feature type="compositionally biased region" description="Polar residues" evidence="1">
    <location>
        <begin position="785"/>
        <end position="800"/>
    </location>
</feature>
<evidence type="ECO:0008006" key="4">
    <source>
        <dbReference type="Google" id="ProtNLM"/>
    </source>
</evidence>
<organism evidence="2 3">
    <name type="scientific">Fasciola hepatica</name>
    <name type="common">Liver fluke</name>
    <dbReference type="NCBI Taxonomy" id="6192"/>
    <lineage>
        <taxon>Eukaryota</taxon>
        <taxon>Metazoa</taxon>
        <taxon>Spiralia</taxon>
        <taxon>Lophotrochozoa</taxon>
        <taxon>Platyhelminthes</taxon>
        <taxon>Trematoda</taxon>
        <taxon>Digenea</taxon>
        <taxon>Plagiorchiida</taxon>
        <taxon>Echinostomata</taxon>
        <taxon>Echinostomatoidea</taxon>
        <taxon>Fasciolidae</taxon>
        <taxon>Fasciola</taxon>
    </lineage>
</organism>
<feature type="compositionally biased region" description="Polar residues" evidence="1">
    <location>
        <begin position="1595"/>
        <end position="1608"/>
    </location>
</feature>
<dbReference type="EMBL" id="JXXN02001665">
    <property type="protein sequence ID" value="THD24317.1"/>
    <property type="molecule type" value="Genomic_DNA"/>
</dbReference>
<feature type="compositionally biased region" description="Basic residues" evidence="1">
    <location>
        <begin position="844"/>
        <end position="854"/>
    </location>
</feature>
<sequence length="1933" mass="209744">MSNPSVKSQNFHSRLKLFQEICGKLFSGVGNPPSSSDLIGHLKFFQNTLQNISKEIQDLQIDRFYSKVKDEQWRAQNIPQFEYGELYLCILNLSENAQKMTNQSAVCEHILRTLHNLLIFLDYECLEGVPLAIAWMLVYFPVAVQPSILEFMCSVVIPLIYNNVSRNFLLLQQNITSGYSKAFLARKRNYTSKSSKSAWPEVFGEPFAVVLFFVVAWKPLTCDRTDCPNKAGKALAMKMTVNPRISAQHGGKPPPLYVCLDCADALNRRDFDQLVDILLPSKQASLACGNLITVISLICESKTCRSKNNQASVTCWSPGCTFLTGNRAIRFCDACHTLRHSYGQTSNEQEVTDTVQPNEAIIDAPSRVAPGGGKSVHPGFHAYQMPVPEVWDMALDLQSCMVEAVVSLTRETMPRWRQVLLGGGDASDDRAVAGLTCTGANPPGGPPAGGDMILLGVSTSATATGLSMVGSGGAGAGVLGPADKYGNNNSNNGIPLMKSLHFQQELLTRITAGIFKWFVDTIYTAEVGSSYDGRGTLRQRYELGDLLERVKSEYILKWIQEVQRLHPEAIFAVLLPHPLEYARIGSCWDALCDRTTQVKHGLSRIGSLIPYDIVTFETWDFVMPYWLETIRTEVPRGEYFELEVLLKKIFDATAGPFPFLPQKVYHFAAERFTNTPVAVQDQALAWLEILTSVEVPIPMKELLTMFRNGVESFQIEILLPSSTTPYDGNEDLNLEMGNDSSEDLEVDERKQPRGSSMELAVLRADFRTGQIIDAEAEDEDDETFPPSTRSLLMGPTNTDVVSEPRMTDDGESPNMSEDEEALIPDERVGLLGTTRGNSVTSSVKKTRMPLRRKRESTARSRSTVARTECGLRIQEEFMQSQQLSRLKFHDPFGHAGYAQETPQLLLSLLGDMLQLYWGHEDVIPQRGLRHLCCAGLDTCVLPGPRSATACMNSEHPGSGRQNDSGGADTAGPTELECLDCLNMLTWLNYADLICQHMAPLRPSPKTNVEFSIEALTKASEFPEYTDWRVSAETESTGHDEDDWSRLPAPSDLASMPPVVRVIYLLVCFLRDPTKSVSRIGLPTNDYPDPLPDASTEPQSDLHNSGNNASLLSNEVHKGRVSRDPIVLQCIIECLVYLCHVGDCLQQLLNKTQKSLPGATTSAAMSSGNPVTASTVGTGTSATGTTIGGPPQTGTALGTAGKVTLVSKTNSSGTQNPGVNCGACTATPQAQTNFVHYLVHCHLIPSLWGMLKSEWSHLASWVVPLLLHCLSLPGGSRVFWRLIETDFGHSDWRVRFDAIEKTTVLLRELDPIVLSGGFSGVAGMKINSILSGGSMAGTTGVNLFGRPATVTHLRARGAVGRMVAGKNAPGLSRGQAAHGNGPDGASKPGLGIAGAGTTNEHPLIKTALAHAFCCLIGSLDDSNPIIAQITSTQLASLNSTALLCGIHCLEFQFDAVIVDRCLILQRMHQLSRILPDQQVFTWEFFVNRFGLLALQAQMSALGLSDIESETETGLPKIQAPRFPGSRRSRMSMASFNGLFPASMISSEFMDSSNKFLSSIRSALDQDSQERDTLHQWVRLLLKFMSTVQFDLRVDENSSTGTGRHQNSGANAKDELRDRKALSKVQRHLAFLLGYADGTFNMPPHQMRNSTVFHSFLAHVGGVLDRNFGMGSCILHQTLVVLQFCASPQRYATDAQPPTFTLRLLDPQARLHWLQTLLVILYKYEYSAPGGSVPSVLGGATGSSNGGAGVGSGSGVGSVGGAGVVAGGIGTGAVGTPGSAATSTPHSMNALSSGGLGSSISGSRIRKSSSEAQLLDKDDPVRRITPPGGGPIGSSGHSPNTYGPSGTPGGGGTSSMANPLFGTPHHHYLTSASTGTTNLPAGGTRGLVEYLIQIVLNTMDAQVHVCRERMEDEPFETPTPPMRLRGYSTQQNGMI</sequence>
<evidence type="ECO:0000256" key="1">
    <source>
        <dbReference type="SAM" id="MobiDB-lite"/>
    </source>
</evidence>
<dbReference type="Proteomes" id="UP000230066">
    <property type="component" value="Unassembled WGS sequence"/>
</dbReference>
<feature type="region of interest" description="Disordered" evidence="1">
    <location>
        <begin position="777"/>
        <end position="818"/>
    </location>
</feature>
<feature type="region of interest" description="Disordered" evidence="1">
    <location>
        <begin position="831"/>
        <end position="863"/>
    </location>
</feature>
<evidence type="ECO:0000313" key="3">
    <source>
        <dbReference type="Proteomes" id="UP000230066"/>
    </source>
</evidence>
<comment type="caution">
    <text evidence="2">The sequence shown here is derived from an EMBL/GenBank/DDBJ whole genome shotgun (WGS) entry which is preliminary data.</text>
</comment>
<feature type="region of interest" description="Disordered" evidence="1">
    <location>
        <begin position="1369"/>
        <end position="1391"/>
    </location>
</feature>
<gene>
    <name evidence="2" type="ORF">D915_005047</name>
</gene>
<reference evidence="2" key="1">
    <citation type="submission" date="2019-03" db="EMBL/GenBank/DDBJ databases">
        <title>Improved annotation for the trematode Fasciola hepatica.</title>
        <authorList>
            <person name="Choi Y.-J."/>
            <person name="Martin J."/>
            <person name="Mitreva M."/>
        </authorList>
    </citation>
    <scope>NUCLEOTIDE SEQUENCE [LARGE SCALE GENOMIC DNA]</scope>
</reference>
<feature type="compositionally biased region" description="Polar residues" evidence="1">
    <location>
        <begin position="1095"/>
        <end position="1109"/>
    </location>
</feature>
<evidence type="ECO:0000313" key="2">
    <source>
        <dbReference type="EMBL" id="THD24317.1"/>
    </source>
</evidence>